<dbReference type="AlphaFoldDB" id="A0A840ADY6"/>
<dbReference type="InterPro" id="IPR007413">
    <property type="entry name" value="YcjX-like"/>
</dbReference>
<reference evidence="1 2" key="1">
    <citation type="submission" date="2020-08" db="EMBL/GenBank/DDBJ databases">
        <title>Genomic Encyclopedia of Type Strains, Phase IV (KMG-IV): sequencing the most valuable type-strain genomes for metagenomic binning, comparative biology and taxonomic classification.</title>
        <authorList>
            <person name="Goeker M."/>
        </authorList>
    </citation>
    <scope>NUCLEOTIDE SEQUENCE [LARGE SCALE GENOMIC DNA]</scope>
    <source>
        <strain evidence="1 2">DSM 19979</strain>
    </source>
</reference>
<keyword evidence="2" id="KW-1185">Reference proteome</keyword>
<protein>
    <recommendedName>
        <fullName evidence="3">YcjX family protein</fullName>
    </recommendedName>
</protein>
<evidence type="ECO:0000313" key="1">
    <source>
        <dbReference type="EMBL" id="MBB3899331.1"/>
    </source>
</evidence>
<dbReference type="Proteomes" id="UP000553193">
    <property type="component" value="Unassembled WGS sequence"/>
</dbReference>
<dbReference type="Pfam" id="PF04317">
    <property type="entry name" value="DUF463"/>
    <property type="match status" value="1"/>
</dbReference>
<dbReference type="PANTHER" id="PTHR38605:SF1">
    <property type="entry name" value="ATPASE"/>
    <property type="match status" value="1"/>
</dbReference>
<dbReference type="EMBL" id="JACIDJ010000005">
    <property type="protein sequence ID" value="MBB3899331.1"/>
    <property type="molecule type" value="Genomic_DNA"/>
</dbReference>
<organism evidence="1 2">
    <name type="scientific">Roseococcus suduntuyensis</name>
    <dbReference type="NCBI Taxonomy" id="455361"/>
    <lineage>
        <taxon>Bacteria</taxon>
        <taxon>Pseudomonadati</taxon>
        <taxon>Pseudomonadota</taxon>
        <taxon>Alphaproteobacteria</taxon>
        <taxon>Acetobacterales</taxon>
        <taxon>Roseomonadaceae</taxon>
        <taxon>Roseococcus</taxon>
    </lineage>
</organism>
<dbReference type="RefSeq" id="WP_184385014.1">
    <property type="nucleotide sequence ID" value="NZ_JACIDJ010000005.1"/>
</dbReference>
<evidence type="ECO:0008006" key="3">
    <source>
        <dbReference type="Google" id="ProtNLM"/>
    </source>
</evidence>
<comment type="caution">
    <text evidence="1">The sequence shown here is derived from an EMBL/GenBank/DDBJ whole genome shotgun (WGS) entry which is preliminary data.</text>
</comment>
<dbReference type="PANTHER" id="PTHR38605">
    <property type="entry name" value="ATPASE-RELATED"/>
    <property type="match status" value="1"/>
</dbReference>
<accession>A0A840ADY6</accession>
<name>A0A840ADY6_9PROT</name>
<gene>
    <name evidence="1" type="ORF">GGQ83_002783</name>
</gene>
<proteinExistence type="predicted"/>
<evidence type="ECO:0000313" key="2">
    <source>
        <dbReference type="Proteomes" id="UP000553193"/>
    </source>
</evidence>
<sequence>MARDLRLCVTGLSRAGKTAFITGLVHALCIAPRVPQAFPAWGAARTGRLVHARPVPPQGAVQAIEAFPYEANLAALRAESPHWPEATNSVRAITLELTLENPPGLALRALDRVLRRADAKQRETRRVTILDYPGEWALDLPMLDQDFAAWSQATLAAMARPPRAALAGSALAAINAINPAQPYSDEAARAAHLAFVEFLEAARTQGRLALLQPGLFLRPEKVGGRAAILAQEEFRFFPLPASAKRVPAGSFAAVLGRRYQAYRRDHVRGFFDSLRGPGTTRQVVLFDLLGALSSGPEGYADASAALTQVAQAMRPRMGVLARFFGGAVRVLYAATKADYLPPKGRQRLRAHLDMLLGGLAGTQGEREQARSLALSAIAATRDGKDAEGRPLVAGCVRDRATGALDCGVTFRFPAPPAGPPTARDWAAWEAAGLVGFDWPEFLPDPESLRARHDLPHLGLDEALEFLLDGHA</sequence>